<evidence type="ECO:0000256" key="1">
    <source>
        <dbReference type="SAM" id="MobiDB-lite"/>
    </source>
</evidence>
<keyword evidence="2" id="KW-1133">Transmembrane helix</keyword>
<dbReference type="AlphaFoldDB" id="A0A4R6U9X6"/>
<gene>
    <name evidence="3" type="ORF">EV213_103228</name>
</gene>
<dbReference type="OrthoDB" id="2939102at2"/>
<name>A0A4R6U9X6_9BACI</name>
<dbReference type="Proteomes" id="UP000295632">
    <property type="component" value="Unassembled WGS sequence"/>
</dbReference>
<dbReference type="Pfam" id="PF12685">
    <property type="entry name" value="SpoIIIAH"/>
    <property type="match status" value="1"/>
</dbReference>
<dbReference type="InterPro" id="IPR024232">
    <property type="entry name" value="SpoIIIAH"/>
</dbReference>
<dbReference type="EMBL" id="SNYJ01000003">
    <property type="protein sequence ID" value="TDQ41649.1"/>
    <property type="molecule type" value="Genomic_DNA"/>
</dbReference>
<protein>
    <submittedName>
        <fullName evidence="3">Stage III sporulation protein AH</fullName>
    </submittedName>
</protein>
<evidence type="ECO:0000313" key="3">
    <source>
        <dbReference type="EMBL" id="TDQ41649.1"/>
    </source>
</evidence>
<keyword evidence="2" id="KW-0472">Membrane</keyword>
<evidence type="ECO:0000313" key="4">
    <source>
        <dbReference type="Proteomes" id="UP000295632"/>
    </source>
</evidence>
<keyword evidence="4" id="KW-1185">Reference proteome</keyword>
<accession>A0A4R6U9X6</accession>
<proteinExistence type="predicted"/>
<sequence>MLLKKQTVWLLTMLSLVIVLSVYYMTAPPQSDYAQSLPDENETADATQGDEQDAEQPPAEDDASAAPGDEEQGVEDGNTTMEEEVFFSSVGSNEQFTAMRLELNEARSKQIESFEEQIASQDLTSEERNGAYNEMVELQNLESKEAIIETRLRQEGFKDALVRVEGSDVNVTVISEEQTKHLANQVMATVREELGQNTFAVVEMKPAE</sequence>
<feature type="transmembrane region" description="Helical" evidence="2">
    <location>
        <begin position="7"/>
        <end position="26"/>
    </location>
</feature>
<dbReference type="RefSeq" id="WP_133579507.1">
    <property type="nucleotide sequence ID" value="NZ_SNYJ01000003.1"/>
</dbReference>
<keyword evidence="2" id="KW-0812">Transmembrane</keyword>
<feature type="compositionally biased region" description="Acidic residues" evidence="1">
    <location>
        <begin position="39"/>
        <end position="74"/>
    </location>
</feature>
<organism evidence="3 4">
    <name type="scientific">Aureibacillus halotolerans</name>
    <dbReference type="NCBI Taxonomy" id="1508390"/>
    <lineage>
        <taxon>Bacteria</taxon>
        <taxon>Bacillati</taxon>
        <taxon>Bacillota</taxon>
        <taxon>Bacilli</taxon>
        <taxon>Bacillales</taxon>
        <taxon>Bacillaceae</taxon>
        <taxon>Aureibacillus</taxon>
    </lineage>
</organism>
<comment type="caution">
    <text evidence="3">The sequence shown here is derived from an EMBL/GenBank/DDBJ whole genome shotgun (WGS) entry which is preliminary data.</text>
</comment>
<feature type="region of interest" description="Disordered" evidence="1">
    <location>
        <begin position="33"/>
        <end position="75"/>
    </location>
</feature>
<evidence type="ECO:0000256" key="2">
    <source>
        <dbReference type="SAM" id="Phobius"/>
    </source>
</evidence>
<reference evidence="3 4" key="1">
    <citation type="submission" date="2019-03" db="EMBL/GenBank/DDBJ databases">
        <title>Genomic Encyclopedia of Type Strains, Phase IV (KMG-IV): sequencing the most valuable type-strain genomes for metagenomic binning, comparative biology and taxonomic classification.</title>
        <authorList>
            <person name="Goeker M."/>
        </authorList>
    </citation>
    <scope>NUCLEOTIDE SEQUENCE [LARGE SCALE GENOMIC DNA]</scope>
    <source>
        <strain evidence="3 4">DSM 28697</strain>
    </source>
</reference>
<dbReference type="InterPro" id="IPR038503">
    <property type="entry name" value="SpoIIIAH_sf"/>
</dbReference>
<dbReference type="Gene3D" id="1.10.287.4300">
    <property type="entry name" value="Stage III sporulation protein AH-like"/>
    <property type="match status" value="1"/>
</dbReference>